<dbReference type="GO" id="GO:0016301">
    <property type="term" value="F:kinase activity"/>
    <property type="evidence" value="ECO:0007669"/>
    <property type="project" value="UniProtKB-KW"/>
</dbReference>
<accession>A0AAV8BQD6</accession>
<keyword evidence="1" id="KW-0808">Transferase</keyword>
<dbReference type="Proteomes" id="UP001140206">
    <property type="component" value="Chromosome 5"/>
</dbReference>
<reference evidence="1" key="1">
    <citation type="submission" date="2022-08" db="EMBL/GenBank/DDBJ databases">
        <authorList>
            <person name="Marques A."/>
        </authorList>
    </citation>
    <scope>NUCLEOTIDE SEQUENCE</scope>
    <source>
        <strain evidence="1">RhyPub2mFocal</strain>
        <tissue evidence="1">Leaves</tissue>
    </source>
</reference>
<sequence>MSQDRLWVHKVITGKQNCGSYDADMGEHLLSSTWDHWTSGTITDIIDLIIYGPVNEIIQYIHIGLLCVQKDLKDRPRMSDVVIMLDSKTISLQAPLKPAFYLRRGAGVSGDSSLKNMVPVSQSGLTVSEFKPR</sequence>
<evidence type="ECO:0000313" key="2">
    <source>
        <dbReference type="Proteomes" id="UP001140206"/>
    </source>
</evidence>
<protein>
    <submittedName>
        <fullName evidence="1">Cysteine-rich RECEPTOR-like kinase</fullName>
    </submittedName>
</protein>
<proteinExistence type="predicted"/>
<evidence type="ECO:0000313" key="1">
    <source>
        <dbReference type="EMBL" id="KAJ4745401.1"/>
    </source>
</evidence>
<name>A0AAV8BQD6_9POAL</name>
<keyword evidence="2" id="KW-1185">Reference proteome</keyword>
<organism evidence="1 2">
    <name type="scientific">Rhynchospora pubera</name>
    <dbReference type="NCBI Taxonomy" id="906938"/>
    <lineage>
        <taxon>Eukaryota</taxon>
        <taxon>Viridiplantae</taxon>
        <taxon>Streptophyta</taxon>
        <taxon>Embryophyta</taxon>
        <taxon>Tracheophyta</taxon>
        <taxon>Spermatophyta</taxon>
        <taxon>Magnoliopsida</taxon>
        <taxon>Liliopsida</taxon>
        <taxon>Poales</taxon>
        <taxon>Cyperaceae</taxon>
        <taxon>Cyperoideae</taxon>
        <taxon>Rhynchosporeae</taxon>
        <taxon>Rhynchospora</taxon>
    </lineage>
</organism>
<keyword evidence="1" id="KW-0675">Receptor</keyword>
<dbReference type="AlphaFoldDB" id="A0AAV8BQD6"/>
<dbReference type="PANTHER" id="PTHR27006:SF606">
    <property type="entry name" value="INTERLEUKIN-1 RECEPTOR-ASSOCIATED KINASE 4"/>
    <property type="match status" value="1"/>
</dbReference>
<gene>
    <name evidence="1" type="ORF">LUZ62_079806</name>
</gene>
<keyword evidence="1" id="KW-0418">Kinase</keyword>
<dbReference type="PANTHER" id="PTHR27006">
    <property type="entry name" value="PROMASTIGOTE SURFACE ANTIGEN PROTEIN PSA"/>
    <property type="match status" value="1"/>
</dbReference>
<comment type="caution">
    <text evidence="1">The sequence shown here is derived from an EMBL/GenBank/DDBJ whole genome shotgun (WGS) entry which is preliminary data.</text>
</comment>
<dbReference type="Gene3D" id="1.10.510.10">
    <property type="entry name" value="Transferase(Phosphotransferase) domain 1"/>
    <property type="match status" value="1"/>
</dbReference>
<dbReference type="EMBL" id="JAMFTS010000005">
    <property type="protein sequence ID" value="KAJ4745401.1"/>
    <property type="molecule type" value="Genomic_DNA"/>
</dbReference>